<feature type="domain" description="Histidine kinase/HSP90-like ATPase" evidence="3">
    <location>
        <begin position="32"/>
        <end position="144"/>
    </location>
</feature>
<dbReference type="PANTHER" id="PTHR35526">
    <property type="entry name" value="ANTI-SIGMA-F FACTOR RSBW-RELATED"/>
    <property type="match status" value="1"/>
</dbReference>
<evidence type="ECO:0000313" key="5">
    <source>
        <dbReference type="Proteomes" id="UP001058271"/>
    </source>
</evidence>
<evidence type="ECO:0000259" key="3">
    <source>
        <dbReference type="Pfam" id="PF13581"/>
    </source>
</evidence>
<reference evidence="4" key="1">
    <citation type="submission" date="2021-04" db="EMBL/GenBank/DDBJ databases">
        <title>Biosynthetic gene clusters of Dactylosporangioum roseum.</title>
        <authorList>
            <person name="Hartkoorn R.C."/>
            <person name="Beaudoing E."/>
            <person name="Hot D."/>
            <person name="Moureu S."/>
        </authorList>
    </citation>
    <scope>NUCLEOTIDE SEQUENCE</scope>
    <source>
        <strain evidence="4">NRRL B-16295</strain>
    </source>
</reference>
<protein>
    <submittedName>
        <fullName evidence="4">ATP-binding protein</fullName>
    </submittedName>
</protein>
<dbReference type="Proteomes" id="UP001058271">
    <property type="component" value="Chromosome"/>
</dbReference>
<keyword evidence="4" id="KW-0067">ATP-binding</keyword>
<keyword evidence="4" id="KW-0547">Nucleotide-binding</keyword>
<dbReference type="RefSeq" id="WP_260728972.1">
    <property type="nucleotide sequence ID" value="NZ_BAAABS010000016.1"/>
</dbReference>
<keyword evidence="5" id="KW-1185">Reference proteome</keyword>
<evidence type="ECO:0000256" key="2">
    <source>
        <dbReference type="SAM" id="MobiDB-lite"/>
    </source>
</evidence>
<dbReference type="SUPFAM" id="SSF55874">
    <property type="entry name" value="ATPase domain of HSP90 chaperone/DNA topoisomerase II/histidine kinase"/>
    <property type="match status" value="1"/>
</dbReference>
<keyword evidence="1" id="KW-0723">Serine/threonine-protein kinase</keyword>
<dbReference type="PANTHER" id="PTHR35526:SF3">
    <property type="entry name" value="ANTI-SIGMA-F FACTOR RSBW"/>
    <property type="match status" value="1"/>
</dbReference>
<organism evidence="4 5">
    <name type="scientific">Dactylosporangium roseum</name>
    <dbReference type="NCBI Taxonomy" id="47989"/>
    <lineage>
        <taxon>Bacteria</taxon>
        <taxon>Bacillati</taxon>
        <taxon>Actinomycetota</taxon>
        <taxon>Actinomycetes</taxon>
        <taxon>Micromonosporales</taxon>
        <taxon>Micromonosporaceae</taxon>
        <taxon>Dactylosporangium</taxon>
    </lineage>
</organism>
<dbReference type="InterPro" id="IPR036890">
    <property type="entry name" value="HATPase_C_sf"/>
</dbReference>
<dbReference type="InterPro" id="IPR050267">
    <property type="entry name" value="Anti-sigma-factor_SerPK"/>
</dbReference>
<proteinExistence type="predicted"/>
<keyword evidence="1" id="KW-0808">Transferase</keyword>
<dbReference type="InterPro" id="IPR003594">
    <property type="entry name" value="HATPase_dom"/>
</dbReference>
<dbReference type="GO" id="GO:0005524">
    <property type="term" value="F:ATP binding"/>
    <property type="evidence" value="ECO:0007669"/>
    <property type="project" value="UniProtKB-KW"/>
</dbReference>
<feature type="region of interest" description="Disordered" evidence="2">
    <location>
        <begin position="1"/>
        <end position="20"/>
    </location>
</feature>
<name>A0ABY5ZFU0_9ACTN</name>
<gene>
    <name evidence="4" type="ORF">Drose_15780</name>
</gene>
<dbReference type="CDD" id="cd16936">
    <property type="entry name" value="HATPase_RsbW-like"/>
    <property type="match status" value="1"/>
</dbReference>
<dbReference type="Gene3D" id="3.30.565.10">
    <property type="entry name" value="Histidine kinase-like ATPase, C-terminal domain"/>
    <property type="match status" value="1"/>
</dbReference>
<dbReference type="EMBL" id="CP073721">
    <property type="protein sequence ID" value="UWZ39558.1"/>
    <property type="molecule type" value="Genomic_DNA"/>
</dbReference>
<keyword evidence="1" id="KW-0418">Kinase</keyword>
<accession>A0ABY5ZFU0</accession>
<sequence>MNGPEQEAAGVKPAPRTDPAHALDLEQPFTEGDLYTLRAAVTAHAHAGNIPARTIDSLLLIVGELASNVVQHGGGTGHLRLRRTDNNLICQVSDHGPGIADPELIGLVPVPPTAPGGRGLWIVRQLSTDVSIRCDSTGTTVTVTMPVHLIPGPH</sequence>
<evidence type="ECO:0000256" key="1">
    <source>
        <dbReference type="ARBA" id="ARBA00022527"/>
    </source>
</evidence>
<dbReference type="Pfam" id="PF13581">
    <property type="entry name" value="HATPase_c_2"/>
    <property type="match status" value="1"/>
</dbReference>
<evidence type="ECO:0000313" key="4">
    <source>
        <dbReference type="EMBL" id="UWZ39558.1"/>
    </source>
</evidence>